<keyword evidence="4" id="KW-1185">Reference proteome</keyword>
<protein>
    <submittedName>
        <fullName evidence="3">Uncharacterized protein</fullName>
    </submittedName>
</protein>
<dbReference type="Pfam" id="PF00646">
    <property type="entry name" value="F-box"/>
    <property type="match status" value="1"/>
</dbReference>
<reference evidence="3" key="1">
    <citation type="submission" date="2020-02" db="EMBL/GenBank/DDBJ databases">
        <authorList>
            <person name="Scholz U."/>
            <person name="Mascher M."/>
            <person name="Fiebig A."/>
        </authorList>
    </citation>
    <scope>NUCLEOTIDE SEQUENCE</scope>
</reference>
<sequence>MATSDDASVDRLSALPEAVCTRILSLLPTKDAVATGQLSRRWRRRWCRLPSIDLDFGEFSAGQVPSWQSQSSYTTFVDLVLPICASRRSLRRVALRPCSGTWQIEIDRWVRLAMAGRQLVALELDFSHLLTPHHLGKHLSGEAPLRVPDSLEELKLKCCVFDPLGFEPFRGVRSLMLSSVSLADAEFLSRFPALESLVIFHCEVKNGLAVRHCRLRWVEMEGISFEPPAAGCPLEVEAPAMEELSLREMKGSPALVVRMGGQLQRLKVENCYFDQGEGGGREDTVGISLEVDAPALCEFRFYGEPGKECCFRAKSPNLDQYLSSGMLASTLFSCLRALTMEVGLVYEELPVMEALLRSSPFLQSLSINIDNFGEPFVRDLSNVDYEVERLEELYGDYWESFKGPIHCLALHLRTIEIKNFTGKRLEDELARFLAANGKVLTKMAVSTPSAIFSGLDFL</sequence>
<dbReference type="PANTHER" id="PTHR34145">
    <property type="entry name" value="OS02G0105600 PROTEIN"/>
    <property type="match status" value="1"/>
</dbReference>
<dbReference type="PANTHER" id="PTHR34145:SF28">
    <property type="entry name" value="F-BOX DOMAIN-CONTAINING PROTEIN"/>
    <property type="match status" value="1"/>
</dbReference>
<dbReference type="InterPro" id="IPR006566">
    <property type="entry name" value="FBD"/>
</dbReference>
<evidence type="ECO:0000259" key="1">
    <source>
        <dbReference type="Pfam" id="PF00646"/>
    </source>
</evidence>
<dbReference type="InterPro" id="IPR053772">
    <property type="entry name" value="At1g61320/At1g61330-like"/>
</dbReference>
<dbReference type="Proteomes" id="UP000663760">
    <property type="component" value="Chromosome 6"/>
</dbReference>
<dbReference type="Gene3D" id="1.20.1280.50">
    <property type="match status" value="1"/>
</dbReference>
<dbReference type="InterPro" id="IPR001810">
    <property type="entry name" value="F-box_dom"/>
</dbReference>
<name>A0A7I8KL82_SPIIN</name>
<evidence type="ECO:0000259" key="2">
    <source>
        <dbReference type="Pfam" id="PF08387"/>
    </source>
</evidence>
<feature type="domain" description="F-box" evidence="1">
    <location>
        <begin position="12"/>
        <end position="50"/>
    </location>
</feature>
<gene>
    <name evidence="3" type="ORF">SI8410_06009208</name>
</gene>
<dbReference type="AlphaFoldDB" id="A0A7I8KL82"/>
<dbReference type="SUPFAM" id="SSF81383">
    <property type="entry name" value="F-box domain"/>
    <property type="match status" value="1"/>
</dbReference>
<organism evidence="3 4">
    <name type="scientific">Spirodela intermedia</name>
    <name type="common">Intermediate duckweed</name>
    <dbReference type="NCBI Taxonomy" id="51605"/>
    <lineage>
        <taxon>Eukaryota</taxon>
        <taxon>Viridiplantae</taxon>
        <taxon>Streptophyta</taxon>
        <taxon>Embryophyta</taxon>
        <taxon>Tracheophyta</taxon>
        <taxon>Spermatophyta</taxon>
        <taxon>Magnoliopsida</taxon>
        <taxon>Liliopsida</taxon>
        <taxon>Araceae</taxon>
        <taxon>Lemnoideae</taxon>
        <taxon>Spirodela</taxon>
    </lineage>
</organism>
<feature type="domain" description="FBD" evidence="2">
    <location>
        <begin position="403"/>
        <end position="444"/>
    </location>
</feature>
<dbReference type="Pfam" id="PF08387">
    <property type="entry name" value="FBD"/>
    <property type="match status" value="1"/>
</dbReference>
<dbReference type="InterPro" id="IPR036047">
    <property type="entry name" value="F-box-like_dom_sf"/>
</dbReference>
<dbReference type="OrthoDB" id="677997at2759"/>
<evidence type="ECO:0000313" key="4">
    <source>
        <dbReference type="Proteomes" id="UP000663760"/>
    </source>
</evidence>
<dbReference type="EMBL" id="LR746269">
    <property type="protein sequence ID" value="CAA7398543.1"/>
    <property type="molecule type" value="Genomic_DNA"/>
</dbReference>
<accession>A0A7I8KL82</accession>
<dbReference type="SUPFAM" id="SSF52047">
    <property type="entry name" value="RNI-like"/>
    <property type="match status" value="1"/>
</dbReference>
<evidence type="ECO:0000313" key="3">
    <source>
        <dbReference type="EMBL" id="CAA7398543.1"/>
    </source>
</evidence>
<proteinExistence type="predicted"/>